<gene>
    <name evidence="1" type="ORF">NPIL_266991</name>
</gene>
<dbReference type="EMBL" id="BMAW01027093">
    <property type="protein sequence ID" value="GFU00451.1"/>
    <property type="molecule type" value="Genomic_DNA"/>
</dbReference>
<evidence type="ECO:0000313" key="2">
    <source>
        <dbReference type="Proteomes" id="UP000887013"/>
    </source>
</evidence>
<dbReference type="AlphaFoldDB" id="A0A8X6Q3Q2"/>
<sequence length="99" mass="11086">MRSLTTRERDGRRGRTHFTTTDIKDPGIVYHSLPRTPQKHVESSAFMLFGVFLVNGSDPVVKFNIRGSQRFASQSLYLPSLGFDNIHHVAAPSVTCIVL</sequence>
<protein>
    <submittedName>
        <fullName evidence="1">Uncharacterized protein</fullName>
    </submittedName>
</protein>
<proteinExistence type="predicted"/>
<accession>A0A8X6Q3Q2</accession>
<keyword evidence="2" id="KW-1185">Reference proteome</keyword>
<evidence type="ECO:0000313" key="1">
    <source>
        <dbReference type="EMBL" id="GFU00451.1"/>
    </source>
</evidence>
<reference evidence="1" key="1">
    <citation type="submission" date="2020-08" db="EMBL/GenBank/DDBJ databases">
        <title>Multicomponent nature underlies the extraordinary mechanical properties of spider dragline silk.</title>
        <authorList>
            <person name="Kono N."/>
            <person name="Nakamura H."/>
            <person name="Mori M."/>
            <person name="Yoshida Y."/>
            <person name="Ohtoshi R."/>
            <person name="Malay A.D."/>
            <person name="Moran D.A.P."/>
            <person name="Tomita M."/>
            <person name="Numata K."/>
            <person name="Arakawa K."/>
        </authorList>
    </citation>
    <scope>NUCLEOTIDE SEQUENCE</scope>
</reference>
<name>A0A8X6Q3Q2_NEPPI</name>
<organism evidence="1 2">
    <name type="scientific">Nephila pilipes</name>
    <name type="common">Giant wood spider</name>
    <name type="synonym">Nephila maculata</name>
    <dbReference type="NCBI Taxonomy" id="299642"/>
    <lineage>
        <taxon>Eukaryota</taxon>
        <taxon>Metazoa</taxon>
        <taxon>Ecdysozoa</taxon>
        <taxon>Arthropoda</taxon>
        <taxon>Chelicerata</taxon>
        <taxon>Arachnida</taxon>
        <taxon>Araneae</taxon>
        <taxon>Araneomorphae</taxon>
        <taxon>Entelegynae</taxon>
        <taxon>Araneoidea</taxon>
        <taxon>Nephilidae</taxon>
        <taxon>Nephila</taxon>
    </lineage>
</organism>
<dbReference type="Proteomes" id="UP000887013">
    <property type="component" value="Unassembled WGS sequence"/>
</dbReference>
<comment type="caution">
    <text evidence="1">The sequence shown here is derived from an EMBL/GenBank/DDBJ whole genome shotgun (WGS) entry which is preliminary data.</text>
</comment>